<dbReference type="PANTHER" id="PTHR40763:SF4">
    <property type="entry name" value="DUF1707 DOMAIN-CONTAINING PROTEIN"/>
    <property type="match status" value="1"/>
</dbReference>
<keyword evidence="2" id="KW-0812">Transmembrane</keyword>
<keyword evidence="2" id="KW-1133">Transmembrane helix</keyword>
<keyword evidence="6" id="KW-1185">Reference proteome</keyword>
<dbReference type="PANTHER" id="PTHR40763">
    <property type="entry name" value="MEMBRANE PROTEIN-RELATED"/>
    <property type="match status" value="1"/>
</dbReference>
<dbReference type="EMBL" id="JAJAGO010000009">
    <property type="protein sequence ID" value="MCT2592215.1"/>
    <property type="molecule type" value="Genomic_DNA"/>
</dbReference>
<feature type="transmembrane region" description="Helical" evidence="2">
    <location>
        <begin position="216"/>
        <end position="235"/>
    </location>
</feature>
<gene>
    <name evidence="5" type="ORF">LHJ74_20305</name>
</gene>
<feature type="domain" description="DUF1707" evidence="3">
    <location>
        <begin position="1"/>
        <end position="53"/>
    </location>
</feature>
<dbReference type="Pfam" id="PF08044">
    <property type="entry name" value="DUF1707"/>
    <property type="match status" value="1"/>
</dbReference>
<reference evidence="5 6" key="1">
    <citation type="submission" date="2021-10" db="EMBL/GenBank/DDBJ databases">
        <title>Streptomyces gossypii sp. nov., isolated from soil collected from cotton field.</title>
        <authorList>
            <person name="Ge X."/>
            <person name="Chen X."/>
            <person name="Liu W."/>
        </authorList>
    </citation>
    <scope>NUCLEOTIDE SEQUENCE [LARGE SCALE GENOMIC DNA]</scope>
    <source>
        <strain evidence="5 6">N2-109</strain>
    </source>
</reference>
<evidence type="ECO:0000259" key="4">
    <source>
        <dbReference type="Pfam" id="PF13828"/>
    </source>
</evidence>
<keyword evidence="2" id="KW-0472">Membrane</keyword>
<proteinExistence type="predicted"/>
<feature type="transmembrane region" description="Helical" evidence="2">
    <location>
        <begin position="174"/>
        <end position="196"/>
    </location>
</feature>
<evidence type="ECO:0000313" key="6">
    <source>
        <dbReference type="Proteomes" id="UP001156389"/>
    </source>
</evidence>
<feature type="domain" description="DUF4190" evidence="4">
    <location>
        <begin position="172"/>
        <end position="232"/>
    </location>
</feature>
<comment type="caution">
    <text evidence="5">The sequence shown here is derived from an EMBL/GenBank/DDBJ whole genome shotgun (WGS) entry which is preliminary data.</text>
</comment>
<dbReference type="InterPro" id="IPR025241">
    <property type="entry name" value="DUF4190"/>
</dbReference>
<organism evidence="5 6">
    <name type="scientific">Streptomyces gossypii</name>
    <dbReference type="NCBI Taxonomy" id="2883101"/>
    <lineage>
        <taxon>Bacteria</taxon>
        <taxon>Bacillati</taxon>
        <taxon>Actinomycetota</taxon>
        <taxon>Actinomycetes</taxon>
        <taxon>Kitasatosporales</taxon>
        <taxon>Streptomycetaceae</taxon>
        <taxon>Streptomyces</taxon>
    </lineage>
</organism>
<accession>A0ABT2JWD4</accession>
<dbReference type="Pfam" id="PF13828">
    <property type="entry name" value="DUF4190"/>
    <property type="match status" value="1"/>
</dbReference>
<dbReference type="RefSeq" id="WP_260219538.1">
    <property type="nucleotide sequence ID" value="NZ_JAJAGO010000009.1"/>
</dbReference>
<feature type="compositionally biased region" description="Gly residues" evidence="1">
    <location>
        <begin position="56"/>
        <end position="82"/>
    </location>
</feature>
<sequence length="236" mass="24081">MLAGNADRERALDVLRAAFAEGRLTEEEHDERSGRALSARTVEELQQLTSDVPHGPDGGSVPGPGTVLGTGFGPGPGPGSGPGFTASPGAGGSAPLPGTFQGPVPYPGPGQRHPGPAPLPGPYAGLHHPARPMYHGPVYPQAPVYPYPQPYPQMYPYAPQPLVPYRPTNPAATGALVCGLVTPLTLGISGLPAVILGHKARAEIRRTGDRGDGTAVAGLALGWLAMGLLLLALLAS</sequence>
<feature type="region of interest" description="Disordered" evidence="1">
    <location>
        <begin position="21"/>
        <end position="124"/>
    </location>
</feature>
<dbReference type="InterPro" id="IPR012551">
    <property type="entry name" value="DUF1707_SHOCT-like"/>
</dbReference>
<evidence type="ECO:0000313" key="5">
    <source>
        <dbReference type="EMBL" id="MCT2592215.1"/>
    </source>
</evidence>
<protein>
    <submittedName>
        <fullName evidence="5">DUF1707 and DUF4190 domain-containing protein</fullName>
    </submittedName>
</protein>
<evidence type="ECO:0000256" key="2">
    <source>
        <dbReference type="SAM" id="Phobius"/>
    </source>
</evidence>
<feature type="compositionally biased region" description="Low complexity" evidence="1">
    <location>
        <begin position="83"/>
        <end position="99"/>
    </location>
</feature>
<dbReference type="Proteomes" id="UP001156389">
    <property type="component" value="Unassembled WGS sequence"/>
</dbReference>
<name>A0ABT2JWD4_9ACTN</name>
<evidence type="ECO:0000256" key="1">
    <source>
        <dbReference type="SAM" id="MobiDB-lite"/>
    </source>
</evidence>
<evidence type="ECO:0000259" key="3">
    <source>
        <dbReference type="Pfam" id="PF08044"/>
    </source>
</evidence>
<feature type="compositionally biased region" description="Basic and acidic residues" evidence="1">
    <location>
        <begin position="23"/>
        <end position="34"/>
    </location>
</feature>